<dbReference type="Pfam" id="PF00990">
    <property type="entry name" value="GGDEF"/>
    <property type="match status" value="1"/>
</dbReference>
<evidence type="ECO:0000256" key="2">
    <source>
        <dbReference type="SAM" id="Phobius"/>
    </source>
</evidence>
<dbReference type="RefSeq" id="WP_219874022.1">
    <property type="nucleotide sequence ID" value="NZ_JAHZIJ010000016.1"/>
</dbReference>
<dbReference type="Proteomes" id="UP000812277">
    <property type="component" value="Unassembled WGS sequence"/>
</dbReference>
<evidence type="ECO:0000313" key="6">
    <source>
        <dbReference type="Proteomes" id="UP000812277"/>
    </source>
</evidence>
<feature type="transmembrane region" description="Helical" evidence="2">
    <location>
        <begin position="98"/>
        <end position="115"/>
    </location>
</feature>
<feature type="transmembrane region" description="Helical" evidence="2">
    <location>
        <begin position="36"/>
        <end position="55"/>
    </location>
</feature>
<dbReference type="GO" id="GO:0052621">
    <property type="term" value="F:diguanylate cyclase activity"/>
    <property type="evidence" value="ECO:0007669"/>
    <property type="project" value="UniProtKB-EC"/>
</dbReference>
<organism evidence="5 6">
    <name type="scientific">Paenibacillus oenotherae</name>
    <dbReference type="NCBI Taxonomy" id="1435645"/>
    <lineage>
        <taxon>Bacteria</taxon>
        <taxon>Bacillati</taxon>
        <taxon>Bacillota</taxon>
        <taxon>Bacilli</taxon>
        <taxon>Bacillales</taxon>
        <taxon>Paenibacillaceae</taxon>
        <taxon>Paenibacillus</taxon>
    </lineage>
</organism>
<comment type="caution">
    <text evidence="5">The sequence shown here is derived from an EMBL/GenBank/DDBJ whole genome shotgun (WGS) entry which is preliminary data.</text>
</comment>
<proteinExistence type="predicted"/>
<keyword evidence="5" id="KW-0808">Transferase</keyword>
<dbReference type="PROSITE" id="PS50113">
    <property type="entry name" value="PAC"/>
    <property type="match status" value="1"/>
</dbReference>
<dbReference type="InterPro" id="IPR000700">
    <property type="entry name" value="PAS-assoc_C"/>
</dbReference>
<dbReference type="CDD" id="cd00130">
    <property type="entry name" value="PAS"/>
    <property type="match status" value="1"/>
</dbReference>
<keyword evidence="2" id="KW-0472">Membrane</keyword>
<dbReference type="InterPro" id="IPR031621">
    <property type="entry name" value="HisKA_7TM"/>
</dbReference>
<dbReference type="PANTHER" id="PTHR45138:SF9">
    <property type="entry name" value="DIGUANYLATE CYCLASE DGCM-RELATED"/>
    <property type="match status" value="1"/>
</dbReference>
<dbReference type="NCBIfam" id="TIGR00254">
    <property type="entry name" value="GGDEF"/>
    <property type="match status" value="1"/>
</dbReference>
<keyword evidence="6" id="KW-1185">Reference proteome</keyword>
<feature type="transmembrane region" description="Helical" evidence="2">
    <location>
        <begin position="135"/>
        <end position="158"/>
    </location>
</feature>
<accession>A0ABS7DB94</accession>
<keyword evidence="2" id="KW-1133">Transmembrane helix</keyword>
<dbReference type="EMBL" id="JAHZIJ010000016">
    <property type="protein sequence ID" value="MBW7476772.1"/>
    <property type="molecule type" value="Genomic_DNA"/>
</dbReference>
<feature type="domain" description="PAC" evidence="3">
    <location>
        <begin position="300"/>
        <end position="353"/>
    </location>
</feature>
<dbReference type="InterPro" id="IPR000160">
    <property type="entry name" value="GGDEF_dom"/>
</dbReference>
<gene>
    <name evidence="5" type="ORF">K0T92_18800</name>
</gene>
<dbReference type="EC" id="2.7.7.65" evidence="5"/>
<reference evidence="5 6" key="1">
    <citation type="submission" date="2021-07" db="EMBL/GenBank/DDBJ databases">
        <title>Paenibacillus radiodurans sp. nov., isolated from the southeastern edge of Tengger Desert.</title>
        <authorList>
            <person name="Zhang G."/>
        </authorList>
    </citation>
    <scope>NUCLEOTIDE SEQUENCE [LARGE SCALE GENOMIC DNA]</scope>
    <source>
        <strain evidence="5 6">DT7-4</strain>
    </source>
</reference>
<dbReference type="InterPro" id="IPR013767">
    <property type="entry name" value="PAS_fold"/>
</dbReference>
<keyword evidence="2" id="KW-0812">Transmembrane</keyword>
<evidence type="ECO:0000259" key="4">
    <source>
        <dbReference type="PROSITE" id="PS50887"/>
    </source>
</evidence>
<dbReference type="Pfam" id="PF16927">
    <property type="entry name" value="HisKA_7TM"/>
    <property type="match status" value="1"/>
</dbReference>
<feature type="transmembrane region" description="Helical" evidence="2">
    <location>
        <begin position="170"/>
        <end position="194"/>
    </location>
</feature>
<dbReference type="InterPro" id="IPR043128">
    <property type="entry name" value="Rev_trsase/Diguanyl_cyclase"/>
</dbReference>
<keyword evidence="5" id="KW-0548">Nucleotidyltransferase</keyword>
<dbReference type="Gene3D" id="3.30.450.20">
    <property type="entry name" value="PAS domain"/>
    <property type="match status" value="1"/>
</dbReference>
<dbReference type="InterPro" id="IPR035965">
    <property type="entry name" value="PAS-like_dom_sf"/>
</dbReference>
<dbReference type="SUPFAM" id="SSF55785">
    <property type="entry name" value="PYP-like sensor domain (PAS domain)"/>
    <property type="match status" value="1"/>
</dbReference>
<feature type="domain" description="GGDEF" evidence="4">
    <location>
        <begin position="413"/>
        <end position="556"/>
    </location>
</feature>
<feature type="transmembrane region" description="Helical" evidence="2">
    <location>
        <begin position="67"/>
        <end position="86"/>
    </location>
</feature>
<dbReference type="PANTHER" id="PTHR45138">
    <property type="entry name" value="REGULATORY COMPONENTS OF SENSORY TRANSDUCTION SYSTEM"/>
    <property type="match status" value="1"/>
</dbReference>
<sequence>MGLLTWLDPSIFFVLLALFMYVFVYNTVTMLHRIYLIFHFLIMIWPLGQFAVNMTDNPHFQLIYNNVSFVVLSVVGFGWQLVLRFLINPAYVLSARAVMRMFLPALVIVIGIAVNPGGVYLTENDGGPYHSYGPLFWILALTLMAYFIYSAVLLIRAYRSGSNPHYRPQIAYALTGVTVLVLFGLAELILNILLSNVLPAVPGIFTIGIAVASICFVAALHKQRSFDIVRIAQQDVIDTIAAGIIVLDRHEQVVEMNRMSSPRLGIHIGSRLDMERLIHSAKGVKAAEPFLRAYRSNPPARAEMEISIKQDGRIIHLSMSAAPIMGDHNRVLGRVITFQDITELRRLIDDSNKQNEVQQERNRELLRMQDELFQANGKLEMMAITDSLTGCYNRRYLMQQLEHEVKKNVRYRVPFAIILFDIDLFKSVNDTYGHLVGDDVIRLTAEVVRRSLRQTDILARYGGEEFTVYLPHTNGEQAAMLAKRICEAVEANAVPVGRDDETVSVTISVGVLSVSGPVVESGNDAKSYLRELFARADAALYEAKEGGRNRIIHYQE</sequence>
<evidence type="ECO:0000259" key="3">
    <source>
        <dbReference type="PROSITE" id="PS50113"/>
    </source>
</evidence>
<dbReference type="InterPro" id="IPR050469">
    <property type="entry name" value="Diguanylate_Cyclase"/>
</dbReference>
<dbReference type="CDD" id="cd01949">
    <property type="entry name" value="GGDEF"/>
    <property type="match status" value="1"/>
</dbReference>
<feature type="transmembrane region" description="Helical" evidence="2">
    <location>
        <begin position="200"/>
        <end position="220"/>
    </location>
</feature>
<dbReference type="InterPro" id="IPR000014">
    <property type="entry name" value="PAS"/>
</dbReference>
<dbReference type="SMART" id="SM00267">
    <property type="entry name" value="GGDEF"/>
    <property type="match status" value="1"/>
</dbReference>
<dbReference type="PROSITE" id="PS50887">
    <property type="entry name" value="GGDEF"/>
    <property type="match status" value="1"/>
</dbReference>
<dbReference type="SUPFAM" id="SSF55073">
    <property type="entry name" value="Nucleotide cyclase"/>
    <property type="match status" value="1"/>
</dbReference>
<feature type="coiled-coil region" evidence="1">
    <location>
        <begin position="341"/>
        <end position="368"/>
    </location>
</feature>
<evidence type="ECO:0000313" key="5">
    <source>
        <dbReference type="EMBL" id="MBW7476772.1"/>
    </source>
</evidence>
<dbReference type="Pfam" id="PF00989">
    <property type="entry name" value="PAS"/>
    <property type="match status" value="1"/>
</dbReference>
<keyword evidence="1" id="KW-0175">Coiled coil</keyword>
<evidence type="ECO:0000256" key="1">
    <source>
        <dbReference type="SAM" id="Coils"/>
    </source>
</evidence>
<name>A0ABS7DB94_9BACL</name>
<protein>
    <submittedName>
        <fullName evidence="5">Diguanylate cyclase</fullName>
        <ecNumber evidence="5">2.7.7.65</ecNumber>
    </submittedName>
</protein>
<dbReference type="InterPro" id="IPR029787">
    <property type="entry name" value="Nucleotide_cyclase"/>
</dbReference>
<dbReference type="Gene3D" id="3.30.70.270">
    <property type="match status" value="1"/>
</dbReference>
<feature type="transmembrane region" description="Helical" evidence="2">
    <location>
        <begin position="6"/>
        <end position="24"/>
    </location>
</feature>